<gene>
    <name evidence="2" type="ORF">DUNSADRAFT_9000</name>
</gene>
<dbReference type="InterPro" id="IPR003609">
    <property type="entry name" value="Pan_app"/>
</dbReference>
<organism evidence="2 3">
    <name type="scientific">Dunaliella salina</name>
    <name type="common">Green alga</name>
    <name type="synonym">Protococcus salinus</name>
    <dbReference type="NCBI Taxonomy" id="3046"/>
    <lineage>
        <taxon>Eukaryota</taxon>
        <taxon>Viridiplantae</taxon>
        <taxon>Chlorophyta</taxon>
        <taxon>core chlorophytes</taxon>
        <taxon>Chlorophyceae</taxon>
        <taxon>CS clade</taxon>
        <taxon>Chlamydomonadales</taxon>
        <taxon>Dunaliellaceae</taxon>
        <taxon>Dunaliella</taxon>
    </lineage>
</organism>
<evidence type="ECO:0000259" key="1">
    <source>
        <dbReference type="Pfam" id="PF14295"/>
    </source>
</evidence>
<evidence type="ECO:0000313" key="2">
    <source>
        <dbReference type="EMBL" id="KAF5834377.1"/>
    </source>
</evidence>
<proteinExistence type="predicted"/>
<dbReference type="Pfam" id="PF14295">
    <property type="entry name" value="PAN_4"/>
    <property type="match status" value="1"/>
</dbReference>
<reference evidence="2" key="1">
    <citation type="submission" date="2017-08" db="EMBL/GenBank/DDBJ databases">
        <authorList>
            <person name="Polle J.E."/>
            <person name="Barry K."/>
            <person name="Cushman J."/>
            <person name="Schmutz J."/>
            <person name="Tran D."/>
            <person name="Hathwaick L.T."/>
            <person name="Yim W.C."/>
            <person name="Jenkins J."/>
            <person name="Mckie-Krisberg Z.M."/>
            <person name="Prochnik S."/>
            <person name="Lindquist E."/>
            <person name="Dockter R.B."/>
            <person name="Adam C."/>
            <person name="Molina H."/>
            <person name="Bunkerborg J."/>
            <person name="Jin E."/>
            <person name="Buchheim M."/>
            <person name="Magnuson J."/>
        </authorList>
    </citation>
    <scope>NUCLEOTIDE SEQUENCE</scope>
    <source>
        <strain evidence="2">CCAP 19/18</strain>
    </source>
</reference>
<feature type="domain" description="Apple" evidence="1">
    <location>
        <begin position="35"/>
        <end position="62"/>
    </location>
</feature>
<name>A0ABQ7GIC9_DUNSA</name>
<dbReference type="Proteomes" id="UP000815325">
    <property type="component" value="Unassembled WGS sequence"/>
</dbReference>
<dbReference type="EMBL" id="MU069761">
    <property type="protein sequence ID" value="KAF5834377.1"/>
    <property type="molecule type" value="Genomic_DNA"/>
</dbReference>
<comment type="caution">
    <text evidence="2">The sequence shown here is derived from an EMBL/GenBank/DDBJ whole genome shotgun (WGS) entry which is preliminary data.</text>
</comment>
<protein>
    <recommendedName>
        <fullName evidence="1">Apple domain-containing protein</fullName>
    </recommendedName>
</protein>
<accession>A0ABQ7GIC9</accession>
<sequence>MSTRLCLIKEHPWLIYESFRVWDPQGDVATTPLYPEGHFVAYSAEECCRTCQDSKGCNTWVW</sequence>
<keyword evidence="3" id="KW-1185">Reference proteome</keyword>
<evidence type="ECO:0000313" key="3">
    <source>
        <dbReference type="Proteomes" id="UP000815325"/>
    </source>
</evidence>